<evidence type="ECO:0008006" key="3">
    <source>
        <dbReference type="Google" id="ProtNLM"/>
    </source>
</evidence>
<dbReference type="Pfam" id="PF11306">
    <property type="entry name" value="DUF3108"/>
    <property type="match status" value="1"/>
</dbReference>
<evidence type="ECO:0000313" key="2">
    <source>
        <dbReference type="Proteomes" id="UP000218890"/>
    </source>
</evidence>
<dbReference type="InterPro" id="IPR021457">
    <property type="entry name" value="DUF3108"/>
</dbReference>
<evidence type="ECO:0000313" key="1">
    <source>
        <dbReference type="EMBL" id="BAU57154.1"/>
    </source>
</evidence>
<keyword evidence="2" id="KW-1185">Reference proteome</keyword>
<dbReference type="KEGG" id="hhk:HH1059_04720"/>
<reference evidence="1" key="1">
    <citation type="submission" date="2016-02" db="EMBL/GenBank/DDBJ databases">
        <title>Halorhodospira halochloris DSM-1059 complete genome, version 2.</title>
        <authorList>
            <person name="Tsukatani Y."/>
        </authorList>
    </citation>
    <scope>NUCLEOTIDE SEQUENCE</scope>
    <source>
        <strain evidence="1">DSM 1059</strain>
    </source>
</reference>
<organism evidence="1 2">
    <name type="scientific">Halorhodospira halochloris</name>
    <name type="common">Ectothiorhodospira halochloris</name>
    <dbReference type="NCBI Taxonomy" id="1052"/>
    <lineage>
        <taxon>Bacteria</taxon>
        <taxon>Pseudomonadati</taxon>
        <taxon>Pseudomonadota</taxon>
        <taxon>Gammaproteobacteria</taxon>
        <taxon>Chromatiales</taxon>
        <taxon>Ectothiorhodospiraceae</taxon>
        <taxon>Halorhodospira</taxon>
    </lineage>
</organism>
<gene>
    <name evidence="1" type="ORF">HH1059_04720</name>
</gene>
<dbReference type="RefSeq" id="WP_162549315.1">
    <property type="nucleotide sequence ID" value="NZ_AP017372.2"/>
</dbReference>
<accession>A0A0X8X7Y4</accession>
<name>A0A0X8X7Y4_HALHR</name>
<dbReference type="EMBL" id="AP017372">
    <property type="protein sequence ID" value="BAU57154.1"/>
    <property type="molecule type" value="Genomic_DNA"/>
</dbReference>
<dbReference type="AlphaFoldDB" id="A0A0X8X7Y4"/>
<sequence>MRALTSLPAFFLCFTLGATGLLHTERLRAEQTEPIPAFFAEYDVKYGVFTLGRSTLELSYPRPDRYRYQMFVAPQGIARAALGTDYTDTSEGRLTASGRPRPDYFLHEREGRDEKVEDIIFDRDAGKIHFDDGESIELQEHYVDRLLPQMLIMRDLMHSEDDELTYAIVDGGDVKEYTFKRMGREEIRVAAGRFEALRIKMRRDDDEESSAWVDPQRHNLPLKIEHIASGQTLVMELRSVSGDL</sequence>
<proteinExistence type="predicted"/>
<dbReference type="Proteomes" id="UP000218890">
    <property type="component" value="Chromosome"/>
</dbReference>
<protein>
    <recommendedName>
        <fullName evidence="3">DUF3108 domain-containing protein</fullName>
    </recommendedName>
</protein>